<organism evidence="2 3">
    <name type="scientific">Tetrahymena thermophila (strain SB210)</name>
    <dbReference type="NCBI Taxonomy" id="312017"/>
    <lineage>
        <taxon>Eukaryota</taxon>
        <taxon>Sar</taxon>
        <taxon>Alveolata</taxon>
        <taxon>Ciliophora</taxon>
        <taxon>Intramacronucleata</taxon>
        <taxon>Oligohymenophorea</taxon>
        <taxon>Hymenostomatida</taxon>
        <taxon>Tetrahymenina</taxon>
        <taxon>Tetrahymenidae</taxon>
        <taxon>Tetrahymena</taxon>
    </lineage>
</organism>
<proteinExistence type="predicted"/>
<name>I7MCE5_TETTS</name>
<feature type="compositionally biased region" description="Polar residues" evidence="1">
    <location>
        <begin position="521"/>
        <end position="530"/>
    </location>
</feature>
<dbReference type="RefSeq" id="XP_001031409.2">
    <property type="nucleotide sequence ID" value="XM_001031409.3"/>
</dbReference>
<protein>
    <submittedName>
        <fullName evidence="2">Uncharacterized protein</fullName>
    </submittedName>
</protein>
<feature type="compositionally biased region" description="Polar residues" evidence="1">
    <location>
        <begin position="811"/>
        <end position="845"/>
    </location>
</feature>
<feature type="compositionally biased region" description="Basic and acidic residues" evidence="1">
    <location>
        <begin position="1210"/>
        <end position="1229"/>
    </location>
</feature>
<dbReference type="AlphaFoldDB" id="I7MCE5"/>
<evidence type="ECO:0000256" key="1">
    <source>
        <dbReference type="SAM" id="MobiDB-lite"/>
    </source>
</evidence>
<feature type="compositionally biased region" description="Low complexity" evidence="1">
    <location>
        <begin position="748"/>
        <end position="763"/>
    </location>
</feature>
<gene>
    <name evidence="2" type="ORF">TTHERM_00825410</name>
</gene>
<dbReference type="KEGG" id="tet:TTHERM_00825410"/>
<dbReference type="Proteomes" id="UP000009168">
    <property type="component" value="Unassembled WGS sequence"/>
</dbReference>
<feature type="region of interest" description="Disordered" evidence="1">
    <location>
        <begin position="1009"/>
        <end position="1040"/>
    </location>
</feature>
<feature type="region of interest" description="Disordered" evidence="1">
    <location>
        <begin position="1165"/>
        <end position="1235"/>
    </location>
</feature>
<dbReference type="InParanoid" id="I7MCE5"/>
<feature type="compositionally biased region" description="Low complexity" evidence="1">
    <location>
        <begin position="1167"/>
        <end position="1180"/>
    </location>
</feature>
<keyword evidence="3" id="KW-1185">Reference proteome</keyword>
<reference evidence="3" key="1">
    <citation type="journal article" date="2006" name="PLoS Biol.">
        <title>Macronuclear genome sequence of the ciliate Tetrahymena thermophila, a model eukaryote.</title>
        <authorList>
            <person name="Eisen J.A."/>
            <person name="Coyne R.S."/>
            <person name="Wu M."/>
            <person name="Wu D."/>
            <person name="Thiagarajan M."/>
            <person name="Wortman J.R."/>
            <person name="Badger J.H."/>
            <person name="Ren Q."/>
            <person name="Amedeo P."/>
            <person name="Jones K.M."/>
            <person name="Tallon L.J."/>
            <person name="Delcher A.L."/>
            <person name="Salzberg S.L."/>
            <person name="Silva J.C."/>
            <person name="Haas B.J."/>
            <person name="Majoros W.H."/>
            <person name="Farzad M."/>
            <person name="Carlton J.M."/>
            <person name="Smith R.K. Jr."/>
            <person name="Garg J."/>
            <person name="Pearlman R.E."/>
            <person name="Karrer K.M."/>
            <person name="Sun L."/>
            <person name="Manning G."/>
            <person name="Elde N.C."/>
            <person name="Turkewitz A.P."/>
            <person name="Asai D.J."/>
            <person name="Wilkes D.E."/>
            <person name="Wang Y."/>
            <person name="Cai H."/>
            <person name="Collins K."/>
            <person name="Stewart B.A."/>
            <person name="Lee S.R."/>
            <person name="Wilamowska K."/>
            <person name="Weinberg Z."/>
            <person name="Ruzzo W.L."/>
            <person name="Wloga D."/>
            <person name="Gaertig J."/>
            <person name="Frankel J."/>
            <person name="Tsao C.-C."/>
            <person name="Gorovsky M.A."/>
            <person name="Keeling P.J."/>
            <person name="Waller R.F."/>
            <person name="Patron N.J."/>
            <person name="Cherry J.M."/>
            <person name="Stover N.A."/>
            <person name="Krieger C.J."/>
            <person name="del Toro C."/>
            <person name="Ryder H.F."/>
            <person name="Williamson S.C."/>
            <person name="Barbeau R.A."/>
            <person name="Hamilton E.P."/>
            <person name="Orias E."/>
        </authorList>
    </citation>
    <scope>NUCLEOTIDE SEQUENCE [LARGE SCALE GENOMIC DNA]</scope>
    <source>
        <strain evidence="3">SB210</strain>
    </source>
</reference>
<feature type="region of interest" description="Disordered" evidence="1">
    <location>
        <begin position="478"/>
        <end position="571"/>
    </location>
</feature>
<evidence type="ECO:0000313" key="2">
    <source>
        <dbReference type="EMBL" id="EAR83746.2"/>
    </source>
</evidence>
<feature type="compositionally biased region" description="Polar residues" evidence="1">
    <location>
        <begin position="544"/>
        <end position="571"/>
    </location>
</feature>
<feature type="compositionally biased region" description="Polar residues" evidence="1">
    <location>
        <begin position="491"/>
        <end position="514"/>
    </location>
</feature>
<feature type="region of interest" description="Disordered" evidence="1">
    <location>
        <begin position="745"/>
        <end position="764"/>
    </location>
</feature>
<feature type="compositionally biased region" description="Polar residues" evidence="1">
    <location>
        <begin position="1181"/>
        <end position="1194"/>
    </location>
</feature>
<dbReference type="EMBL" id="GG662507">
    <property type="protein sequence ID" value="EAR83746.2"/>
    <property type="molecule type" value="Genomic_DNA"/>
</dbReference>
<accession>I7MCE5</accession>
<feature type="compositionally biased region" description="Low complexity" evidence="1">
    <location>
        <begin position="856"/>
        <end position="895"/>
    </location>
</feature>
<evidence type="ECO:0000313" key="3">
    <source>
        <dbReference type="Proteomes" id="UP000009168"/>
    </source>
</evidence>
<sequence length="1267" mass="140495">MMNQNLLYPNGSPSSYYDSLSISNSNTPQNLKPSAIIGKDYSSTLQQSPSTQHTYSSLDANSGGKINNNNSLNTIGLAGQNENNYRITTQLVDSIIPGNYQAYNSNLQLNQYSSQAQINSNSTNYTSNLSGSATNPIQKNTLLSIANTNVGASISTNGDSPHPEANKNTKSFIGINLSTQNADNKAISSINASSVPQSTLTQFIKNQGFSFSTVTSPSSNQQPLQSLSFHHQSSFQGTSVTGLNNKMPINLGANANKTDLLGNYTKENNLGIPTSTISLQQQNSSLPYSINIINDSTTKNQNSYSHQDLAAQQLQEVQKVQQQLANNGTSSYQQQQYHVGNSYSYLDKYKDTLSTPKRDVYASGMSQSMLEQGNTPQNNLAPVSKMTINHQNSVGQIDDKQKQQDTVSKKNNTLTADELINKYCLLKQANQLPSKTNTINDQNTSGQQSFTENKQIYQQPQQTNNFISSHYQSMPSLVQVQQQQIGTQPQAPNSSFLQQSGVPQISITNTSDSPISKKYESNNPINNVSTPLRKESAPQIESYGLTSLNKNQNEQNITNVTSPHSGRQNNLKYQSMDQNSIQKALNSNQLNQQSSSSLQQNKEIQGISSYTALTSNIQSNQSSKSQLGSAAQGYLNQILNPTNGVPSYKQSISEDLPFQSTSPHIVNNITTIQNPYSLGVNHAQNNSLSSGGINSNRQSETDLMTSFNDSILQGSSSVQKIPNLPIQSNDLSNQQRSTQAQYLEEKNNQNQQQSQYNPHQSSNKQKEVFQLYQNIIGANQTPQKIINNSSYPSPSQGFQLQNLKEPAAEPQQPQSARGASQISSTNTFIQGQPQSAQKNSNQQQIFYKITPPTIPQPQQSQAQTSQSQVIQIQAPQSQTTQNFQSNSQNPSIQPQQIGTQIKSPYQIVNGNKQQVIFNPKAQQQSGQKQLFESGLQISQIGNRPKGNFTVIDSVSHPYLTYKNPKQANNYKQKIWQNILNQRKNKQNSFHSPVREKQFYSNNLNASADDFAGGSLPQFSPQKKPGQQEFFPNPPQNVNPKQQYYQLGYNQYGQPINSIQNSKFGKLQNSDQHQYQYVTYINAQGQKVEQRILIKSPNQQSYNMNNATFPNPTFGQDQRQIFYEQNSNNRQGEENPPKINLEIVNNHSTPNENIFYGDQKAMTFSKVSGNSTNSQNSGQNSPAFINNQTQRSYSPSGKKIPPSSQFANYHDQQELAKKTPKGEEKAHQDHLTIPQDQKINGAIKENLNKAMRMSFGGESSNDNKNIQI</sequence>
<feature type="region of interest" description="Disordered" evidence="1">
    <location>
        <begin position="803"/>
        <end position="895"/>
    </location>
</feature>
<feature type="compositionally biased region" description="Low complexity" evidence="1">
    <location>
        <begin position="479"/>
        <end position="490"/>
    </location>
</feature>
<dbReference type="GeneID" id="7836991"/>